<dbReference type="RefSeq" id="WP_155454329.1">
    <property type="nucleotide sequence ID" value="NZ_WNKX01000008.1"/>
</dbReference>
<dbReference type="AlphaFoldDB" id="A0A6L6QGN3"/>
<accession>A0A6L6QGN3</accession>
<evidence type="ECO:0000313" key="5">
    <source>
        <dbReference type="Proteomes" id="UP000472320"/>
    </source>
</evidence>
<keyword evidence="1" id="KW-0732">Signal</keyword>
<proteinExistence type="predicted"/>
<gene>
    <name evidence="4" type="ORF">GM658_12240</name>
</gene>
<dbReference type="Pfam" id="PF17899">
    <property type="entry name" value="Peptidase_M61_N"/>
    <property type="match status" value="1"/>
</dbReference>
<dbReference type="InterPro" id="IPR040756">
    <property type="entry name" value="Peptidase_M61_N"/>
</dbReference>
<evidence type="ECO:0000256" key="1">
    <source>
        <dbReference type="SAM" id="SignalP"/>
    </source>
</evidence>
<dbReference type="OrthoDB" id="9778516at2"/>
<feature type="domain" description="Peptidase M61 N-terminal" evidence="3">
    <location>
        <begin position="40"/>
        <end position="210"/>
    </location>
</feature>
<dbReference type="Pfam" id="PF05299">
    <property type="entry name" value="Peptidase_M61"/>
    <property type="match status" value="1"/>
</dbReference>
<evidence type="ECO:0000313" key="4">
    <source>
        <dbReference type="EMBL" id="MTW11365.1"/>
    </source>
</evidence>
<evidence type="ECO:0000259" key="3">
    <source>
        <dbReference type="Pfam" id="PF17899"/>
    </source>
</evidence>
<evidence type="ECO:0000259" key="2">
    <source>
        <dbReference type="Pfam" id="PF05299"/>
    </source>
</evidence>
<dbReference type="InterPro" id="IPR007963">
    <property type="entry name" value="Peptidase_M61_catalytic"/>
</dbReference>
<dbReference type="Proteomes" id="UP000472320">
    <property type="component" value="Unassembled WGS sequence"/>
</dbReference>
<dbReference type="InterPro" id="IPR036034">
    <property type="entry name" value="PDZ_sf"/>
</dbReference>
<organism evidence="4 5">
    <name type="scientific">Massilia eburnea</name>
    <dbReference type="NCBI Taxonomy" id="1776165"/>
    <lineage>
        <taxon>Bacteria</taxon>
        <taxon>Pseudomonadati</taxon>
        <taxon>Pseudomonadota</taxon>
        <taxon>Betaproteobacteria</taxon>
        <taxon>Burkholderiales</taxon>
        <taxon>Oxalobacteraceae</taxon>
        <taxon>Telluria group</taxon>
        <taxon>Massilia</taxon>
    </lineage>
</organism>
<feature type="chain" id="PRO_5026946494" evidence="1">
    <location>
        <begin position="22"/>
        <end position="630"/>
    </location>
</feature>
<dbReference type="Gene3D" id="1.10.390.10">
    <property type="entry name" value="Neutral Protease Domain 2"/>
    <property type="match status" value="1"/>
</dbReference>
<comment type="caution">
    <text evidence="4">The sequence shown here is derived from an EMBL/GenBank/DDBJ whole genome shotgun (WGS) entry which is preliminary data.</text>
</comment>
<keyword evidence="5" id="KW-1185">Reference proteome</keyword>
<reference evidence="4 5" key="1">
    <citation type="submission" date="2019-11" db="EMBL/GenBank/DDBJ databases">
        <title>Type strains purchased from KCTC, JCM and DSMZ.</title>
        <authorList>
            <person name="Lu H."/>
        </authorList>
    </citation>
    <scope>NUCLEOTIDE SEQUENCE [LARGE SCALE GENOMIC DNA]</scope>
    <source>
        <strain evidence="4 5">JCM 31587</strain>
    </source>
</reference>
<dbReference type="SUPFAM" id="SSF50156">
    <property type="entry name" value="PDZ domain-like"/>
    <property type="match status" value="1"/>
</dbReference>
<feature type="domain" description="Peptidase M61 catalytic" evidence="2">
    <location>
        <begin position="306"/>
        <end position="422"/>
    </location>
</feature>
<sequence length="630" mass="70687">MKLLTKTAFALMLGAAFSAQAGQAIPAPVDQPYPGTIVMKVDASNTAQNFYRVQQTIPAKPGKMTLLFPQWVTAQHGPTGALNQFAGFKVSANGKNLAWHRDNVNVYAFHIEVPAGAKSIDVEYQHLAPTESAQGRTSITPDILGIQWQSLTMYPAGYATRRIPIQTTLTLPAGWQYGSALEEAERKGDVVTFKTTDVETFVDSPLFAGRYFKRFDLDPGGKVPVHLDVVADNAEALEAKPEQLELHRNLVKQAYKVFGSQHYKHYDFLFALSDEFGGVGREHHQSSENALKADYFTDWNKTEGERGLLPHEFTHSWNGKFRRPKGQDVLNFNQPLQNDLLWVYEGQTTYYGDVLAARSGLMKAASIKDTIAATAARYSIMKGREWRSVQDTTYDPIINARRPIPWSNYQRSEDYYQEGMLVWLDVDTKIRELSGDKRSLDDFSAKFYGVDDGRNTALHYTFEDVVKALDSVQAYDWATFLRTRIEDLGPVPMDGITRAGYKLVFADKQTDFLKASEDRSKSADFTYSLGFNVGSEGKIQSIQWEGIGFKAGLSGNTTLLAVNGRAYKAELLRKAVTEAKTSKKPIELLVKHGQEYRTIALAYYEGLKYPRLERIEGTPDRLEAILSPRQ</sequence>
<dbReference type="PIRSF" id="PIRSF016493">
    <property type="entry name" value="Glycyl_aminpptds"/>
    <property type="match status" value="1"/>
</dbReference>
<dbReference type="InterPro" id="IPR024191">
    <property type="entry name" value="Peptidase_M61"/>
</dbReference>
<dbReference type="EMBL" id="WNKX01000008">
    <property type="protein sequence ID" value="MTW11365.1"/>
    <property type="molecule type" value="Genomic_DNA"/>
</dbReference>
<feature type="signal peptide" evidence="1">
    <location>
        <begin position="1"/>
        <end position="21"/>
    </location>
</feature>
<protein>
    <submittedName>
        <fullName evidence="4">Peptidase M61</fullName>
    </submittedName>
</protein>
<dbReference type="Gene3D" id="2.60.40.3650">
    <property type="match status" value="1"/>
</dbReference>
<dbReference type="InterPro" id="IPR027268">
    <property type="entry name" value="Peptidase_M4/M1_CTD_sf"/>
</dbReference>
<name>A0A6L6QGN3_9BURK</name>